<comment type="similarity">
    <text evidence="1">Belongs to the universal ribosomal protein uL6 family.</text>
</comment>
<reference evidence="7" key="1">
    <citation type="submission" date="2019-08" db="EMBL/GenBank/DDBJ databases">
        <authorList>
            <person name="Kucharzyk K."/>
            <person name="Murdoch R.W."/>
            <person name="Higgins S."/>
            <person name="Loffler F."/>
        </authorList>
    </citation>
    <scope>NUCLEOTIDE SEQUENCE</scope>
</reference>
<sequence>MSRIGRMPIAIPAGVTVKLDGNVVSVKGPKGELTRTVPKAMIIDIEDNTILVKRPSDEKEHRSLHGLTRTLISNMVIGVTEGFKKTLEIVGVGYRATKQGNKLGLTLGFSHPVEVVPPEGITIDVPAPNKIIVSGIDKEAVGQLTAQIRGFREPEPYKGKGVKYEGEHIRRKVGKAGGKGKK</sequence>
<evidence type="ECO:0000256" key="4">
    <source>
        <dbReference type="ARBA" id="ARBA00022980"/>
    </source>
</evidence>
<dbReference type="Pfam" id="PF00347">
    <property type="entry name" value="Ribosomal_L6"/>
    <property type="match status" value="2"/>
</dbReference>
<dbReference type="InterPro" id="IPR002358">
    <property type="entry name" value="Ribosomal_uL6_CS"/>
</dbReference>
<dbReference type="Gene3D" id="3.90.930.12">
    <property type="entry name" value="Ribosomal protein L6, alpha-beta domain"/>
    <property type="match status" value="2"/>
</dbReference>
<dbReference type="SUPFAM" id="SSF56053">
    <property type="entry name" value="Ribosomal protein L6"/>
    <property type="match status" value="2"/>
</dbReference>
<keyword evidence="3" id="KW-0694">RNA-binding</keyword>
<accession>A0A644TMK2</accession>
<dbReference type="InterPro" id="IPR020040">
    <property type="entry name" value="Ribosomal_uL6_a/b-dom"/>
</dbReference>
<dbReference type="HAMAP" id="MF_01365_B">
    <property type="entry name" value="Ribosomal_uL6_B"/>
    <property type="match status" value="1"/>
</dbReference>
<keyword evidence="5" id="KW-0687">Ribonucleoprotein</keyword>
<dbReference type="GO" id="GO:0002181">
    <property type="term" value="P:cytoplasmic translation"/>
    <property type="evidence" value="ECO:0007669"/>
    <property type="project" value="TreeGrafter"/>
</dbReference>
<dbReference type="PRINTS" id="PR00059">
    <property type="entry name" value="RIBOSOMALL6"/>
</dbReference>
<dbReference type="GO" id="GO:0019843">
    <property type="term" value="F:rRNA binding"/>
    <property type="evidence" value="ECO:0007669"/>
    <property type="project" value="UniProtKB-KW"/>
</dbReference>
<dbReference type="InterPro" id="IPR036789">
    <property type="entry name" value="Ribosomal_uL6-like_a/b-dom_sf"/>
</dbReference>
<dbReference type="AlphaFoldDB" id="A0A644TMK2"/>
<keyword evidence="4 7" id="KW-0689">Ribosomal protein</keyword>
<dbReference type="InterPro" id="IPR000702">
    <property type="entry name" value="Ribosomal_uL6-like"/>
</dbReference>
<dbReference type="NCBIfam" id="TIGR03654">
    <property type="entry name" value="L6_bact"/>
    <property type="match status" value="1"/>
</dbReference>
<proteinExistence type="inferred from homology"/>
<evidence type="ECO:0000259" key="6">
    <source>
        <dbReference type="Pfam" id="PF00347"/>
    </source>
</evidence>
<dbReference type="FunFam" id="3.90.930.12:FF:000001">
    <property type="entry name" value="50S ribosomal protein L6"/>
    <property type="match status" value="1"/>
</dbReference>
<dbReference type="PROSITE" id="PS00525">
    <property type="entry name" value="RIBOSOMAL_L6_1"/>
    <property type="match status" value="1"/>
</dbReference>
<name>A0A644TMK2_9ZZZZ</name>
<dbReference type="InterPro" id="IPR019906">
    <property type="entry name" value="Ribosomal_uL6_bac-type"/>
</dbReference>
<comment type="caution">
    <text evidence="7">The sequence shown here is derived from an EMBL/GenBank/DDBJ whole genome shotgun (WGS) entry which is preliminary data.</text>
</comment>
<evidence type="ECO:0000256" key="1">
    <source>
        <dbReference type="ARBA" id="ARBA00009356"/>
    </source>
</evidence>
<feature type="domain" description="Large ribosomal subunit protein uL6 alpha-beta" evidence="6">
    <location>
        <begin position="90"/>
        <end position="164"/>
    </location>
</feature>
<dbReference type="FunFam" id="3.90.930.12:FF:000002">
    <property type="entry name" value="50S ribosomal protein L6"/>
    <property type="match status" value="1"/>
</dbReference>
<feature type="domain" description="Large ribosomal subunit protein uL6 alpha-beta" evidence="6">
    <location>
        <begin position="11"/>
        <end position="82"/>
    </location>
</feature>
<evidence type="ECO:0000256" key="2">
    <source>
        <dbReference type="ARBA" id="ARBA00022730"/>
    </source>
</evidence>
<dbReference type="GO" id="GO:0003735">
    <property type="term" value="F:structural constituent of ribosome"/>
    <property type="evidence" value="ECO:0007669"/>
    <property type="project" value="InterPro"/>
</dbReference>
<keyword evidence="2" id="KW-0699">rRNA-binding</keyword>
<evidence type="ECO:0000313" key="7">
    <source>
        <dbReference type="EMBL" id="MPL68196.1"/>
    </source>
</evidence>
<dbReference type="PANTHER" id="PTHR11655:SF14">
    <property type="entry name" value="LARGE RIBOSOMAL SUBUNIT PROTEIN UL6M"/>
    <property type="match status" value="1"/>
</dbReference>
<dbReference type="GO" id="GO:0022625">
    <property type="term" value="C:cytosolic large ribosomal subunit"/>
    <property type="evidence" value="ECO:0007669"/>
    <property type="project" value="TreeGrafter"/>
</dbReference>
<dbReference type="EMBL" id="VSSQ01000040">
    <property type="protein sequence ID" value="MPL68196.1"/>
    <property type="molecule type" value="Genomic_DNA"/>
</dbReference>
<dbReference type="PANTHER" id="PTHR11655">
    <property type="entry name" value="60S/50S RIBOSOMAL PROTEIN L6/L9"/>
    <property type="match status" value="1"/>
</dbReference>
<organism evidence="7">
    <name type="scientific">bioreactor metagenome</name>
    <dbReference type="NCBI Taxonomy" id="1076179"/>
    <lineage>
        <taxon>unclassified sequences</taxon>
        <taxon>metagenomes</taxon>
        <taxon>ecological metagenomes</taxon>
    </lineage>
</organism>
<dbReference type="PIRSF" id="PIRSF002162">
    <property type="entry name" value="Ribosomal_L6"/>
    <property type="match status" value="1"/>
</dbReference>
<evidence type="ECO:0000256" key="5">
    <source>
        <dbReference type="ARBA" id="ARBA00023274"/>
    </source>
</evidence>
<protein>
    <submittedName>
        <fullName evidence="7">50S ribosomal protein L6</fullName>
    </submittedName>
</protein>
<evidence type="ECO:0000256" key="3">
    <source>
        <dbReference type="ARBA" id="ARBA00022884"/>
    </source>
</evidence>
<gene>
    <name evidence="7" type="primary">rplF_6</name>
    <name evidence="7" type="ORF">SDC9_13909</name>
</gene>